<reference evidence="2" key="1">
    <citation type="journal article" date="2019" name="Int. J. Syst. Evol. Microbiol.">
        <title>The Global Catalogue of Microorganisms (GCM) 10K type strain sequencing project: providing services to taxonomists for standard genome sequencing and annotation.</title>
        <authorList>
            <consortium name="The Broad Institute Genomics Platform"/>
            <consortium name="The Broad Institute Genome Sequencing Center for Infectious Disease"/>
            <person name="Wu L."/>
            <person name="Ma J."/>
        </authorList>
    </citation>
    <scope>NUCLEOTIDE SEQUENCE [LARGE SCALE GENOMIC DNA]</scope>
    <source>
        <strain evidence="2">CGMCC 1.12766</strain>
    </source>
</reference>
<name>A0ABQ1XYB2_9PROT</name>
<keyword evidence="2" id="KW-1185">Reference proteome</keyword>
<dbReference type="RefSeq" id="WP_188452855.1">
    <property type="nucleotide sequence ID" value="NZ_BMFS01000013.1"/>
</dbReference>
<proteinExistence type="predicted"/>
<organism evidence="1 2">
    <name type="scientific">Glycocaulis albus</name>
    <dbReference type="NCBI Taxonomy" id="1382801"/>
    <lineage>
        <taxon>Bacteria</taxon>
        <taxon>Pseudomonadati</taxon>
        <taxon>Pseudomonadota</taxon>
        <taxon>Alphaproteobacteria</taxon>
        <taxon>Maricaulales</taxon>
        <taxon>Maricaulaceae</taxon>
        <taxon>Glycocaulis</taxon>
    </lineage>
</organism>
<protein>
    <submittedName>
        <fullName evidence="1">Uncharacterized protein</fullName>
    </submittedName>
</protein>
<sequence length="120" mass="13670">MSTAVNTKDIELRAALRILRTASHASRRRPDYLHNLLVGMNSWDANYVQLNLYVELDEFKSCKSDWQSFASDFYASLYNSVNSIDSGASDFKKILSVMIKNYSRHSDASEQLSLPLEQAE</sequence>
<evidence type="ECO:0000313" key="1">
    <source>
        <dbReference type="EMBL" id="GGH06715.1"/>
    </source>
</evidence>
<gene>
    <name evidence="1" type="ORF">GCM10007420_24160</name>
</gene>
<dbReference type="Proteomes" id="UP000648722">
    <property type="component" value="Unassembled WGS sequence"/>
</dbReference>
<evidence type="ECO:0000313" key="2">
    <source>
        <dbReference type="Proteomes" id="UP000648722"/>
    </source>
</evidence>
<dbReference type="EMBL" id="BMFS01000013">
    <property type="protein sequence ID" value="GGH06715.1"/>
    <property type="molecule type" value="Genomic_DNA"/>
</dbReference>
<accession>A0ABQ1XYB2</accession>
<comment type="caution">
    <text evidence="1">The sequence shown here is derived from an EMBL/GenBank/DDBJ whole genome shotgun (WGS) entry which is preliminary data.</text>
</comment>